<protein>
    <recommendedName>
        <fullName evidence="2">Isochorismatase-like domain-containing protein</fullName>
    </recommendedName>
</protein>
<dbReference type="AlphaFoldDB" id="C9XX34"/>
<dbReference type="PATRIC" id="fig|693216.3.peg.907"/>
<dbReference type="PANTHER" id="PTHR43540">
    <property type="entry name" value="PEROXYUREIDOACRYLATE/UREIDOACRYLATE AMIDOHYDROLASE-RELATED"/>
    <property type="match status" value="1"/>
</dbReference>
<dbReference type="InterPro" id="IPR050272">
    <property type="entry name" value="Isochorismatase-like_hydrls"/>
</dbReference>
<evidence type="ECO:0000313" key="4">
    <source>
        <dbReference type="Proteomes" id="UP000002069"/>
    </source>
</evidence>
<accession>C9XX34</accession>
<dbReference type="InterPro" id="IPR000868">
    <property type="entry name" value="Isochorismatase-like_dom"/>
</dbReference>
<dbReference type="SUPFAM" id="SSF52499">
    <property type="entry name" value="Isochorismatase-like hydrolases"/>
    <property type="match status" value="1"/>
</dbReference>
<organism evidence="3 4">
    <name type="scientific">Cronobacter turicensis (strain DSM 18703 / CCUG 55852 / LMG 23827 / z3032)</name>
    <dbReference type="NCBI Taxonomy" id="693216"/>
    <lineage>
        <taxon>Bacteria</taxon>
        <taxon>Pseudomonadati</taxon>
        <taxon>Pseudomonadota</taxon>
        <taxon>Gammaproteobacteria</taxon>
        <taxon>Enterobacterales</taxon>
        <taxon>Enterobacteriaceae</taxon>
        <taxon>Cronobacter</taxon>
    </lineage>
</organism>
<dbReference type="Proteomes" id="UP000002069">
    <property type="component" value="Chromosome"/>
</dbReference>
<reference evidence="4" key="2">
    <citation type="journal article" date="2011" name="J. Bacteriol.">
        <title>Complete genome sequence of Cronobacter turicensis LMG 23827, a food-borne pathogen causing deaths in neonates.</title>
        <authorList>
            <person name="Stephan R."/>
            <person name="Lehner A."/>
            <person name="Tischler P."/>
            <person name="Rattei T."/>
        </authorList>
    </citation>
    <scope>NUCLEOTIDE SEQUENCE [LARGE SCALE GENOMIC DNA]</scope>
    <source>
        <strain evidence="4">DSM 18703 / CCUG 55852 / LMG 23827 / z3032</strain>
    </source>
</reference>
<sequence length="178" mass="19595">MMAVPRVVMVIDMQNGVFATPRFDREGRVARINQLMAGAEQVIIIQHTEPGGLEEDSPGFAFLPELNVPQNALRVTKTACDAFYRTPLEALLRERHIDAFVVCGCASDYCVDTTIKQAASRGFQLTIARDAHTTADRSAATAPVLIDHYNAVWSTLTVPDNPLRVVATDDILRAWQAN</sequence>
<keyword evidence="1 3" id="KW-0378">Hydrolase</keyword>
<feature type="domain" description="Isochorismatase-like" evidence="2">
    <location>
        <begin position="8"/>
        <end position="139"/>
    </location>
</feature>
<reference evidence="3 4" key="1">
    <citation type="journal article" date="2010" name="J. Bacteriol.">
        <title>Complete Genome Sequence of Cronobacter turicensis LMG 23827, a foodborne pathogen causing deaths in neonates.</title>
        <authorList>
            <person name="Stephan R."/>
            <person name="Lehner A."/>
            <person name="Tischler P."/>
            <person name="Rattei T."/>
        </authorList>
    </citation>
    <scope>NUCLEOTIDE SEQUENCE [LARGE SCALE GENOMIC DNA]</scope>
    <source>
        <strain evidence="4">DSM 18703 / CCUG 55852 / LMG 23827 / z3032</strain>
    </source>
</reference>
<proteinExistence type="predicted"/>
<dbReference type="InterPro" id="IPR036380">
    <property type="entry name" value="Isochorismatase-like_sf"/>
</dbReference>
<dbReference type="Pfam" id="PF00857">
    <property type="entry name" value="Isochorismatase"/>
    <property type="match status" value="1"/>
</dbReference>
<dbReference type="EMBL" id="FN543093">
    <property type="protein sequence ID" value="CBA28491.1"/>
    <property type="molecule type" value="Genomic_DNA"/>
</dbReference>
<gene>
    <name evidence="3" type="ordered locus">Ctu_09490</name>
</gene>
<evidence type="ECO:0000256" key="1">
    <source>
        <dbReference type="ARBA" id="ARBA00022801"/>
    </source>
</evidence>
<name>C9XX34_CROTZ</name>
<dbReference type="Gene3D" id="3.40.50.850">
    <property type="entry name" value="Isochorismatase-like"/>
    <property type="match status" value="1"/>
</dbReference>
<dbReference type="HOGENOM" id="CLU_068979_5_5_6"/>
<dbReference type="GO" id="GO:0016787">
    <property type="term" value="F:hydrolase activity"/>
    <property type="evidence" value="ECO:0007669"/>
    <property type="project" value="UniProtKB-KW"/>
</dbReference>
<evidence type="ECO:0000313" key="3">
    <source>
        <dbReference type="EMBL" id="CBA28491.1"/>
    </source>
</evidence>
<dbReference type="KEGG" id="ctu:CTU_09490"/>
<dbReference type="PANTHER" id="PTHR43540:SF14">
    <property type="entry name" value="ISOCHORISMATASE"/>
    <property type="match status" value="1"/>
</dbReference>
<keyword evidence="4" id="KW-1185">Reference proteome</keyword>
<evidence type="ECO:0000259" key="2">
    <source>
        <dbReference type="Pfam" id="PF00857"/>
    </source>
</evidence>